<dbReference type="GO" id="GO:0005737">
    <property type="term" value="C:cytoplasm"/>
    <property type="evidence" value="ECO:0007669"/>
    <property type="project" value="TreeGrafter"/>
</dbReference>
<evidence type="ECO:0000256" key="2">
    <source>
        <dbReference type="ARBA" id="ARBA00009077"/>
    </source>
</evidence>
<dbReference type="InterPro" id="IPR000277">
    <property type="entry name" value="Cys/Met-Metab_PyrdxlP-dep_enz"/>
</dbReference>
<evidence type="ECO:0000256" key="3">
    <source>
        <dbReference type="ARBA" id="ARBA00022898"/>
    </source>
</evidence>
<dbReference type="GO" id="GO:0004123">
    <property type="term" value="F:cystathionine gamma-lyase activity"/>
    <property type="evidence" value="ECO:0007669"/>
    <property type="project" value="TreeGrafter"/>
</dbReference>
<accession>A0A4R3KT77</accession>
<protein>
    <submittedName>
        <fullName evidence="6">Cystathionine beta-lyase</fullName>
    </submittedName>
</protein>
<dbReference type="InterPro" id="IPR054542">
    <property type="entry name" value="Cys_met_metab_PP"/>
</dbReference>
<name>A0A4R3KT77_9SPHI</name>
<dbReference type="InterPro" id="IPR015424">
    <property type="entry name" value="PyrdxlP-dep_Trfase"/>
</dbReference>
<evidence type="ECO:0000256" key="1">
    <source>
        <dbReference type="ARBA" id="ARBA00001933"/>
    </source>
</evidence>
<dbReference type="OrthoDB" id="9773476at2"/>
<dbReference type="PROSITE" id="PS00868">
    <property type="entry name" value="CYS_MET_METAB_PP"/>
    <property type="match status" value="1"/>
</dbReference>
<dbReference type="Gene3D" id="3.40.640.10">
    <property type="entry name" value="Type I PLP-dependent aspartate aminotransferase-like (Major domain)"/>
    <property type="match status" value="1"/>
</dbReference>
<dbReference type="PIRSF" id="PIRSF001434">
    <property type="entry name" value="CGS"/>
    <property type="match status" value="1"/>
</dbReference>
<organism evidence="6 7">
    <name type="scientific">Anseongella ginsenosidimutans</name>
    <dbReference type="NCBI Taxonomy" id="496056"/>
    <lineage>
        <taxon>Bacteria</taxon>
        <taxon>Pseudomonadati</taxon>
        <taxon>Bacteroidota</taxon>
        <taxon>Sphingobacteriia</taxon>
        <taxon>Sphingobacteriales</taxon>
        <taxon>Sphingobacteriaceae</taxon>
        <taxon>Anseongella</taxon>
    </lineage>
</organism>
<keyword evidence="6" id="KW-0456">Lyase</keyword>
<dbReference type="FunFam" id="3.90.1150.10:FF:000008">
    <property type="entry name" value="Cystathionine gamma-synthase"/>
    <property type="match status" value="1"/>
</dbReference>
<dbReference type="GO" id="GO:0019343">
    <property type="term" value="P:cysteine biosynthetic process via cystathionine"/>
    <property type="evidence" value="ECO:0007669"/>
    <property type="project" value="TreeGrafter"/>
</dbReference>
<dbReference type="Gene3D" id="3.90.1150.10">
    <property type="entry name" value="Aspartate Aminotransferase, domain 1"/>
    <property type="match status" value="1"/>
</dbReference>
<feature type="modified residue" description="N6-(pyridoxal phosphate)lysine" evidence="4">
    <location>
        <position position="195"/>
    </location>
</feature>
<dbReference type="CDD" id="cd00614">
    <property type="entry name" value="CGS_like"/>
    <property type="match status" value="1"/>
</dbReference>
<dbReference type="FunFam" id="3.40.640.10:FF:000009">
    <property type="entry name" value="Cystathionine gamma-synthase homolog"/>
    <property type="match status" value="1"/>
</dbReference>
<dbReference type="GO" id="GO:0019346">
    <property type="term" value="P:transsulfuration"/>
    <property type="evidence" value="ECO:0007669"/>
    <property type="project" value="InterPro"/>
</dbReference>
<dbReference type="NCBIfam" id="NF005871">
    <property type="entry name" value="PRK07811.1"/>
    <property type="match status" value="1"/>
</dbReference>
<comment type="caution">
    <text evidence="6">The sequence shown here is derived from an EMBL/GenBank/DDBJ whole genome shotgun (WGS) entry which is preliminary data.</text>
</comment>
<dbReference type="EMBL" id="SMAD01000003">
    <property type="protein sequence ID" value="TCS88354.1"/>
    <property type="molecule type" value="Genomic_DNA"/>
</dbReference>
<dbReference type="GO" id="GO:0003962">
    <property type="term" value="F:cystathionine gamma-synthase activity"/>
    <property type="evidence" value="ECO:0007669"/>
    <property type="project" value="TreeGrafter"/>
</dbReference>
<keyword evidence="3 4" id="KW-0663">Pyridoxal phosphate</keyword>
<dbReference type="SUPFAM" id="SSF53383">
    <property type="entry name" value="PLP-dependent transferases"/>
    <property type="match status" value="1"/>
</dbReference>
<comment type="similarity">
    <text evidence="2 5">Belongs to the trans-sulfuration enzymes family.</text>
</comment>
<dbReference type="InterPro" id="IPR015422">
    <property type="entry name" value="PyrdxlP-dep_Trfase_small"/>
</dbReference>
<evidence type="ECO:0000313" key="7">
    <source>
        <dbReference type="Proteomes" id="UP000295807"/>
    </source>
</evidence>
<dbReference type="InterPro" id="IPR015421">
    <property type="entry name" value="PyrdxlP-dep_Trfase_major"/>
</dbReference>
<sequence>MKFGTKAIHAGVFPDPSTGAIMTPIYQTSTYVQAAPGEHKGYEYSRTQNPTRHQLQNNIAALENARHGFCFSSGMGAIDTLVKLLSPGDEVIATNDLYGGTYRIFTKVFEKYGIRFHFAGMEDASAVQSFVNERTRMIWVETPTNPTLKINDIAAISAIAKQCGALLAVDNTFASPYLQTPMDLGADVVMHSLTKYMAGHSDVVMGALVCNDDKLAEDIAFLQNSCGAVPGPQDCFLVLRGIKTLHLRMQRHSENGAAVARFLNEHPAVSKVYWPGLPDHPNHDVARRQMRDFGGMLSFSLKGDRIEDAMRVLSATKVFSLAESLGGVESLLGHPASMTHAAIPREERLKSGVTDGLIRLSVGVEDVEDLIGDLEQALI</sequence>
<dbReference type="Pfam" id="PF01053">
    <property type="entry name" value="Cys_Met_Meta_PP"/>
    <property type="match status" value="1"/>
</dbReference>
<dbReference type="AlphaFoldDB" id="A0A4R3KT77"/>
<dbReference type="PANTHER" id="PTHR11808:SF15">
    <property type="entry name" value="CYSTATHIONINE GAMMA-LYASE"/>
    <property type="match status" value="1"/>
</dbReference>
<dbReference type="GO" id="GO:0030170">
    <property type="term" value="F:pyridoxal phosphate binding"/>
    <property type="evidence" value="ECO:0007669"/>
    <property type="project" value="InterPro"/>
</dbReference>
<evidence type="ECO:0000256" key="5">
    <source>
        <dbReference type="RuleBase" id="RU362118"/>
    </source>
</evidence>
<keyword evidence="7" id="KW-1185">Reference proteome</keyword>
<evidence type="ECO:0000256" key="4">
    <source>
        <dbReference type="PIRSR" id="PIRSR001434-2"/>
    </source>
</evidence>
<dbReference type="Proteomes" id="UP000295807">
    <property type="component" value="Unassembled WGS sequence"/>
</dbReference>
<dbReference type="PANTHER" id="PTHR11808">
    <property type="entry name" value="TRANS-SULFURATION ENZYME FAMILY MEMBER"/>
    <property type="match status" value="1"/>
</dbReference>
<gene>
    <name evidence="6" type="ORF">EDD80_103218</name>
</gene>
<reference evidence="6 7" key="1">
    <citation type="submission" date="2019-03" db="EMBL/GenBank/DDBJ databases">
        <title>Genomic Encyclopedia of Type Strains, Phase IV (KMG-IV): sequencing the most valuable type-strain genomes for metagenomic binning, comparative biology and taxonomic classification.</title>
        <authorList>
            <person name="Goeker M."/>
        </authorList>
    </citation>
    <scope>NUCLEOTIDE SEQUENCE [LARGE SCALE GENOMIC DNA]</scope>
    <source>
        <strain evidence="6 7">DSM 21100</strain>
    </source>
</reference>
<evidence type="ECO:0000313" key="6">
    <source>
        <dbReference type="EMBL" id="TCS88354.1"/>
    </source>
</evidence>
<comment type="cofactor">
    <cofactor evidence="1 5">
        <name>pyridoxal 5'-phosphate</name>
        <dbReference type="ChEBI" id="CHEBI:597326"/>
    </cofactor>
</comment>
<proteinExistence type="inferred from homology"/>